<proteinExistence type="predicted"/>
<gene>
    <name evidence="2" type="ORF">Tci_926011</name>
</gene>
<evidence type="ECO:0000313" key="2">
    <source>
        <dbReference type="EMBL" id="GFD54042.1"/>
    </source>
</evidence>
<sequence>MKWSSSTGMVAVEVAIGEAIGDGMVSDIMGDGIGEGATKGAGEIGNKPDDHSGDAVSQ</sequence>
<reference evidence="2" key="1">
    <citation type="journal article" date="2019" name="Sci. Rep.">
        <title>Draft genome of Tanacetum cinerariifolium, the natural source of mosquito coil.</title>
        <authorList>
            <person name="Yamashiro T."/>
            <person name="Shiraishi A."/>
            <person name="Satake H."/>
            <person name="Nakayama K."/>
        </authorList>
    </citation>
    <scope>NUCLEOTIDE SEQUENCE</scope>
</reference>
<feature type="compositionally biased region" description="Basic and acidic residues" evidence="1">
    <location>
        <begin position="46"/>
        <end position="58"/>
    </location>
</feature>
<dbReference type="AlphaFoldDB" id="A0A699X1T2"/>
<feature type="region of interest" description="Disordered" evidence="1">
    <location>
        <begin position="31"/>
        <end position="58"/>
    </location>
</feature>
<feature type="non-terminal residue" evidence="2">
    <location>
        <position position="1"/>
    </location>
</feature>
<feature type="compositionally biased region" description="Gly residues" evidence="1">
    <location>
        <begin position="31"/>
        <end position="43"/>
    </location>
</feature>
<name>A0A699X1T2_TANCI</name>
<accession>A0A699X1T2</accession>
<comment type="caution">
    <text evidence="2">The sequence shown here is derived from an EMBL/GenBank/DDBJ whole genome shotgun (WGS) entry which is preliminary data.</text>
</comment>
<evidence type="ECO:0000256" key="1">
    <source>
        <dbReference type="SAM" id="MobiDB-lite"/>
    </source>
</evidence>
<protein>
    <submittedName>
        <fullName evidence="2">Uncharacterized protein</fullName>
    </submittedName>
</protein>
<dbReference type="EMBL" id="BKCJ011801693">
    <property type="protein sequence ID" value="GFD54042.1"/>
    <property type="molecule type" value="Genomic_DNA"/>
</dbReference>
<organism evidence="2">
    <name type="scientific">Tanacetum cinerariifolium</name>
    <name type="common">Dalmatian daisy</name>
    <name type="synonym">Chrysanthemum cinerariifolium</name>
    <dbReference type="NCBI Taxonomy" id="118510"/>
    <lineage>
        <taxon>Eukaryota</taxon>
        <taxon>Viridiplantae</taxon>
        <taxon>Streptophyta</taxon>
        <taxon>Embryophyta</taxon>
        <taxon>Tracheophyta</taxon>
        <taxon>Spermatophyta</taxon>
        <taxon>Magnoliopsida</taxon>
        <taxon>eudicotyledons</taxon>
        <taxon>Gunneridae</taxon>
        <taxon>Pentapetalae</taxon>
        <taxon>asterids</taxon>
        <taxon>campanulids</taxon>
        <taxon>Asterales</taxon>
        <taxon>Asteraceae</taxon>
        <taxon>Asteroideae</taxon>
        <taxon>Anthemideae</taxon>
        <taxon>Anthemidinae</taxon>
        <taxon>Tanacetum</taxon>
    </lineage>
</organism>